<evidence type="ECO:0000256" key="1">
    <source>
        <dbReference type="SAM" id="SignalP"/>
    </source>
</evidence>
<name>A0A0D0LRX6_VARPD</name>
<gene>
    <name evidence="2" type="ORF">RT97_28530</name>
</gene>
<feature type="chain" id="PRO_5002215935" evidence="1">
    <location>
        <begin position="23"/>
        <end position="236"/>
    </location>
</feature>
<sequence>MRTFIQRMGALSLVLAFSLVLAACGNKEAEQRTAFIEFLQTRVLDKPGLRVPSPSEEQKKSFGDYAQHYAVITDFNEGMNKSVSQPMGDVMAKGALRSIGDLATRRDDLKAAKEGLAGLRTALDQQLAKADAARAQLKQPDDLKQVYDKAYEKTVSAPAATFKEVFPALDTTFDGALAVGDFLQQNKSKIQISGASVTVTDPAVQAELNKMLQNLNGQSAAINAAQRKMQAMVRGS</sequence>
<dbReference type="Pfam" id="PF11254">
    <property type="entry name" value="DUF3053"/>
    <property type="match status" value="1"/>
</dbReference>
<dbReference type="PROSITE" id="PS51257">
    <property type="entry name" value="PROKAR_LIPOPROTEIN"/>
    <property type="match status" value="1"/>
</dbReference>
<keyword evidence="2" id="KW-0449">Lipoprotein</keyword>
<proteinExistence type="predicted"/>
<feature type="signal peptide" evidence="1">
    <location>
        <begin position="1"/>
        <end position="22"/>
    </location>
</feature>
<dbReference type="Proteomes" id="UP000032067">
    <property type="component" value="Unassembled WGS sequence"/>
</dbReference>
<organism evidence="2 3">
    <name type="scientific">Variovorax paradoxus</name>
    <dbReference type="NCBI Taxonomy" id="34073"/>
    <lineage>
        <taxon>Bacteria</taxon>
        <taxon>Pseudomonadati</taxon>
        <taxon>Pseudomonadota</taxon>
        <taxon>Betaproteobacteria</taxon>
        <taxon>Burkholderiales</taxon>
        <taxon>Comamonadaceae</taxon>
        <taxon>Variovorax</taxon>
    </lineage>
</organism>
<evidence type="ECO:0000313" key="3">
    <source>
        <dbReference type="Proteomes" id="UP000032067"/>
    </source>
</evidence>
<dbReference type="OrthoDB" id="8821151at2"/>
<dbReference type="AlphaFoldDB" id="A0A0D0LRX6"/>
<accession>A0A0D0LRX6</accession>
<keyword evidence="1" id="KW-0732">Signal</keyword>
<comment type="caution">
    <text evidence="2">The sequence shown here is derived from an EMBL/GenBank/DDBJ whole genome shotgun (WGS) entry which is preliminary data.</text>
</comment>
<dbReference type="EMBL" id="JXQQ01000098">
    <property type="protein sequence ID" value="KIQ20315.1"/>
    <property type="molecule type" value="Genomic_DNA"/>
</dbReference>
<dbReference type="RefSeq" id="WP_042582225.1">
    <property type="nucleotide sequence ID" value="NZ_JXQQ01000098.1"/>
</dbReference>
<evidence type="ECO:0000313" key="2">
    <source>
        <dbReference type="EMBL" id="KIQ20315.1"/>
    </source>
</evidence>
<reference evidence="2 3" key="1">
    <citation type="submission" date="2014-12" db="EMBL/GenBank/DDBJ databases">
        <title>16Stimator: statistical estimation of ribosomal gene copy numbers from draft genome assemblies.</title>
        <authorList>
            <person name="Perisin M.A."/>
            <person name="Vetter M."/>
            <person name="Gilbert J.A."/>
            <person name="Bergelson J."/>
        </authorList>
    </citation>
    <scope>NUCLEOTIDE SEQUENCE [LARGE SCALE GENOMIC DNA]</scope>
    <source>
        <strain evidence="2 3">MEDvA23</strain>
    </source>
</reference>
<dbReference type="InterPro" id="IPR021413">
    <property type="entry name" value="DUF3053"/>
</dbReference>
<protein>
    <submittedName>
        <fullName evidence="2">Lipoprotein</fullName>
    </submittedName>
</protein>